<dbReference type="EMBL" id="JAWHTF010000002">
    <property type="protein sequence ID" value="MDU8885685.1"/>
    <property type="molecule type" value="Genomic_DNA"/>
</dbReference>
<dbReference type="Pfam" id="PF13591">
    <property type="entry name" value="MerR_2"/>
    <property type="match status" value="1"/>
</dbReference>
<evidence type="ECO:0000313" key="2">
    <source>
        <dbReference type="EMBL" id="MDU8885685.1"/>
    </source>
</evidence>
<sequence length="98" mass="11730">MKPTDLIPIELVCKHYKIPVAFINALQEFQLIELTIEKDTFFMHKKQLNKFEKIARLHYDLDINLEGIDAIYNLLDQLDNLKEEITMLHNKLRLYEDL</sequence>
<accession>A0ABU3U5K9</accession>
<evidence type="ECO:0000313" key="3">
    <source>
        <dbReference type="Proteomes" id="UP001268651"/>
    </source>
</evidence>
<protein>
    <submittedName>
        <fullName evidence="2">Chaperone modulator CbpM</fullName>
    </submittedName>
</protein>
<dbReference type="Gene3D" id="1.10.1660.10">
    <property type="match status" value="1"/>
</dbReference>
<name>A0ABU3U5K9_9FLAO</name>
<dbReference type="Proteomes" id="UP001268651">
    <property type="component" value="Unassembled WGS sequence"/>
</dbReference>
<gene>
    <name evidence="2" type="ORF">RXV94_05900</name>
</gene>
<comment type="caution">
    <text evidence="2">The sequence shown here is derived from an EMBL/GenBank/DDBJ whole genome shotgun (WGS) entry which is preliminary data.</text>
</comment>
<evidence type="ECO:0000256" key="1">
    <source>
        <dbReference type="SAM" id="Coils"/>
    </source>
</evidence>
<dbReference type="RefSeq" id="WP_316661587.1">
    <property type="nucleotide sequence ID" value="NZ_JAWHTF010000002.1"/>
</dbReference>
<reference evidence="2 3" key="1">
    <citation type="submission" date="2023-10" db="EMBL/GenBank/DDBJ databases">
        <title>Marimonas sp. nov. isolated from tidal mud flat.</title>
        <authorList>
            <person name="Jaincy N.J."/>
            <person name="Srinivasan S."/>
            <person name="Lee S.-S."/>
        </authorList>
    </citation>
    <scope>NUCLEOTIDE SEQUENCE [LARGE SCALE GENOMIC DNA]</scope>
    <source>
        <strain evidence="2 3">MJ-SS3</strain>
    </source>
</reference>
<keyword evidence="3" id="KW-1185">Reference proteome</keyword>
<proteinExistence type="predicted"/>
<feature type="coiled-coil region" evidence="1">
    <location>
        <begin position="71"/>
        <end position="98"/>
    </location>
</feature>
<keyword evidence="1" id="KW-0175">Coiled coil</keyword>
<organism evidence="2 3">
    <name type="scientific">Gilvirhabdus luticola</name>
    <dbReference type="NCBI Taxonomy" id="3079858"/>
    <lineage>
        <taxon>Bacteria</taxon>
        <taxon>Pseudomonadati</taxon>
        <taxon>Bacteroidota</taxon>
        <taxon>Flavobacteriia</taxon>
        <taxon>Flavobacteriales</taxon>
        <taxon>Flavobacteriaceae</taxon>
        <taxon>Gilvirhabdus</taxon>
    </lineage>
</organism>